<comment type="caution">
    <text evidence="1">The sequence shown here is derived from an EMBL/GenBank/DDBJ whole genome shotgun (WGS) entry which is preliminary data.</text>
</comment>
<proteinExistence type="predicted"/>
<reference evidence="1" key="1">
    <citation type="journal article" date="2014" name="Front. Microbiol.">
        <title>High frequency of phylogenetically diverse reductive dehalogenase-homologous genes in deep subseafloor sedimentary metagenomes.</title>
        <authorList>
            <person name="Kawai M."/>
            <person name="Futagami T."/>
            <person name="Toyoda A."/>
            <person name="Takaki Y."/>
            <person name="Nishi S."/>
            <person name="Hori S."/>
            <person name="Arai W."/>
            <person name="Tsubouchi T."/>
            <person name="Morono Y."/>
            <person name="Uchiyama I."/>
            <person name="Ito T."/>
            <person name="Fujiyama A."/>
            <person name="Inagaki F."/>
            <person name="Takami H."/>
        </authorList>
    </citation>
    <scope>NUCLEOTIDE SEQUENCE</scope>
    <source>
        <strain evidence="1">Expedition CK06-06</strain>
    </source>
</reference>
<name>X0Z1I2_9ZZZZ</name>
<evidence type="ECO:0000313" key="1">
    <source>
        <dbReference type="EMBL" id="GAG42481.1"/>
    </source>
</evidence>
<protein>
    <submittedName>
        <fullName evidence="1">Uncharacterized protein</fullName>
    </submittedName>
</protein>
<accession>X0Z1I2</accession>
<dbReference type="EMBL" id="BARS01056345">
    <property type="protein sequence ID" value="GAG42481.1"/>
    <property type="molecule type" value="Genomic_DNA"/>
</dbReference>
<sequence>MELNILERLMLASILPEQGDIVTLKIVQDLKLALAFNEKEVADCEIDNKDKRVTWNPEKSEYVKEIPIGPKAMSIIIEELETRDKDKTLVADFISLYDKFMGE</sequence>
<gene>
    <name evidence="1" type="ORF">S01H1_83008</name>
</gene>
<organism evidence="1">
    <name type="scientific">marine sediment metagenome</name>
    <dbReference type="NCBI Taxonomy" id="412755"/>
    <lineage>
        <taxon>unclassified sequences</taxon>
        <taxon>metagenomes</taxon>
        <taxon>ecological metagenomes</taxon>
    </lineage>
</organism>
<dbReference type="AlphaFoldDB" id="X0Z1I2"/>